<dbReference type="Pfam" id="PF08281">
    <property type="entry name" value="Sigma70_r4_2"/>
    <property type="match status" value="1"/>
</dbReference>
<organism evidence="2 3">
    <name type="scientific">Sphingomonas koreensis</name>
    <dbReference type="NCBI Taxonomy" id="93064"/>
    <lineage>
        <taxon>Bacteria</taxon>
        <taxon>Pseudomonadati</taxon>
        <taxon>Pseudomonadota</taxon>
        <taxon>Alphaproteobacteria</taxon>
        <taxon>Sphingomonadales</taxon>
        <taxon>Sphingomonadaceae</taxon>
        <taxon>Sphingomonas</taxon>
    </lineage>
</organism>
<dbReference type="GO" id="GO:0006352">
    <property type="term" value="P:DNA-templated transcription initiation"/>
    <property type="evidence" value="ECO:0007669"/>
    <property type="project" value="InterPro"/>
</dbReference>
<name>A0A430FXN7_9SPHN</name>
<evidence type="ECO:0000313" key="2">
    <source>
        <dbReference type="EMBL" id="RSY76286.1"/>
    </source>
</evidence>
<dbReference type="AlphaFoldDB" id="A0A430FXN7"/>
<dbReference type="InterPro" id="IPR013324">
    <property type="entry name" value="RNA_pol_sigma_r3/r4-like"/>
</dbReference>
<dbReference type="InterPro" id="IPR013249">
    <property type="entry name" value="RNA_pol_sigma70_r4_t2"/>
</dbReference>
<accession>A0A430FXN7</accession>
<proteinExistence type="predicted"/>
<dbReference type="Gene3D" id="1.10.10.10">
    <property type="entry name" value="Winged helix-like DNA-binding domain superfamily/Winged helix DNA-binding domain"/>
    <property type="match status" value="1"/>
</dbReference>
<dbReference type="GO" id="GO:0003677">
    <property type="term" value="F:DNA binding"/>
    <property type="evidence" value="ECO:0007669"/>
    <property type="project" value="InterPro"/>
</dbReference>
<dbReference type="InterPro" id="IPR036388">
    <property type="entry name" value="WH-like_DNA-bd_sf"/>
</dbReference>
<feature type="domain" description="RNA polymerase sigma factor 70 region 4 type 2" evidence="1">
    <location>
        <begin position="66"/>
        <end position="115"/>
    </location>
</feature>
<dbReference type="GO" id="GO:0016987">
    <property type="term" value="F:sigma factor activity"/>
    <property type="evidence" value="ECO:0007669"/>
    <property type="project" value="InterPro"/>
</dbReference>
<evidence type="ECO:0000259" key="1">
    <source>
        <dbReference type="Pfam" id="PF08281"/>
    </source>
</evidence>
<comment type="caution">
    <text evidence="2">The sequence shown here is derived from an EMBL/GenBank/DDBJ whole genome shotgun (WGS) entry which is preliminary data.</text>
</comment>
<sequence length="133" mass="15040">MRAVAALYPAAARRNRLRRSSTALRPFGCGPPPSAGLSVRPCRPPRRPKAVWVGREKGVACDIDLDLIRRRFDTLPMATRAVFLLLRLDDLDYGQIAWRLGIGIEEIERYVARAMLVLTWGTDEQRAEAQPRE</sequence>
<dbReference type="EMBL" id="QQYZ01000046">
    <property type="protein sequence ID" value="RSY76286.1"/>
    <property type="molecule type" value="Genomic_DNA"/>
</dbReference>
<reference evidence="2 3" key="1">
    <citation type="submission" date="2018-07" db="EMBL/GenBank/DDBJ databases">
        <title>Genomic and Epidemiologic Investigation of an Indolent Hospital Outbreak.</title>
        <authorList>
            <person name="Johnson R.C."/>
            <person name="Deming C."/>
            <person name="Conlan S."/>
            <person name="Zellmer C.J."/>
            <person name="Michelin A.V."/>
            <person name="Lee-Lin S."/>
            <person name="Thomas P.J."/>
            <person name="Park M."/>
            <person name="Weingarten R.A."/>
            <person name="Less J."/>
            <person name="Dekker J.P."/>
            <person name="Frank K.M."/>
            <person name="Musser K.A."/>
            <person name="Mcquiston J.R."/>
            <person name="Henderson D.K."/>
            <person name="Lau A.F."/>
            <person name="Palmore T.N."/>
            <person name="Segre J.A."/>
        </authorList>
    </citation>
    <scope>NUCLEOTIDE SEQUENCE [LARGE SCALE GENOMIC DNA]</scope>
    <source>
        <strain evidence="2 3">SK-CDC1_0717</strain>
    </source>
</reference>
<dbReference type="SUPFAM" id="SSF88659">
    <property type="entry name" value="Sigma3 and sigma4 domains of RNA polymerase sigma factors"/>
    <property type="match status" value="1"/>
</dbReference>
<protein>
    <recommendedName>
        <fullName evidence="1">RNA polymerase sigma factor 70 region 4 type 2 domain-containing protein</fullName>
    </recommendedName>
</protein>
<dbReference type="Proteomes" id="UP000287746">
    <property type="component" value="Unassembled WGS sequence"/>
</dbReference>
<gene>
    <name evidence="2" type="ORF">DAH66_22150</name>
</gene>
<evidence type="ECO:0000313" key="3">
    <source>
        <dbReference type="Proteomes" id="UP000287746"/>
    </source>
</evidence>